<dbReference type="AlphaFoldDB" id="A0A2X0MFY3"/>
<sequence length="121" mass="12787">MSASKSSARGEITYPASCAWQVSNHSLALPQSCLSLPLEINFFKNLANSPAVPAGFSCTNRCAPSALAYVACGIARIVSAIDSSSRTEHPSSGHMKWTGSMVGMRGKRPPHLRELTPQGSP</sequence>
<evidence type="ECO:0000313" key="2">
    <source>
        <dbReference type="EMBL" id="SGY79926.1"/>
    </source>
</evidence>
<reference evidence="2 3" key="1">
    <citation type="submission" date="2016-11" db="EMBL/GenBank/DDBJ databases">
        <authorList>
            <person name="Jaros S."/>
            <person name="Januszkiewicz K."/>
            <person name="Wedrychowicz H."/>
        </authorList>
    </citation>
    <scope>NUCLEOTIDE SEQUENCE [LARGE SCALE GENOMIC DNA]</scope>
</reference>
<dbReference type="Proteomes" id="UP000249464">
    <property type="component" value="Unassembled WGS sequence"/>
</dbReference>
<feature type="region of interest" description="Disordered" evidence="1">
    <location>
        <begin position="83"/>
        <end position="121"/>
    </location>
</feature>
<keyword evidence="3" id="KW-1185">Reference proteome</keyword>
<organism evidence="2 3">
    <name type="scientific">Microbotryum silenes-dioicae</name>
    <dbReference type="NCBI Taxonomy" id="796604"/>
    <lineage>
        <taxon>Eukaryota</taxon>
        <taxon>Fungi</taxon>
        <taxon>Dikarya</taxon>
        <taxon>Basidiomycota</taxon>
        <taxon>Pucciniomycotina</taxon>
        <taxon>Microbotryomycetes</taxon>
        <taxon>Microbotryales</taxon>
        <taxon>Microbotryaceae</taxon>
        <taxon>Microbotryum</taxon>
    </lineage>
</organism>
<gene>
    <name evidence="2" type="primary">BQ5605_C008g05252</name>
    <name evidence="2" type="ORF">BQ5605_C008G05252</name>
</gene>
<accession>A0A2X0MFY3</accession>
<evidence type="ECO:0000313" key="3">
    <source>
        <dbReference type="Proteomes" id="UP000249464"/>
    </source>
</evidence>
<dbReference type="EMBL" id="FQNC01000048">
    <property type="protein sequence ID" value="SGY79926.1"/>
    <property type="molecule type" value="Genomic_DNA"/>
</dbReference>
<evidence type="ECO:0000256" key="1">
    <source>
        <dbReference type="SAM" id="MobiDB-lite"/>
    </source>
</evidence>
<protein>
    <submittedName>
        <fullName evidence="2">BQ5605_C008g05252 protein</fullName>
    </submittedName>
</protein>
<name>A0A2X0MFY3_9BASI</name>
<proteinExistence type="predicted"/>